<gene>
    <name evidence="2" type="ORF">KK078_06850</name>
</gene>
<accession>A0AAP2D6Y3</accession>
<protein>
    <recommendedName>
        <fullName evidence="4">Tetratricopeptide repeat protein</fullName>
    </recommendedName>
</protein>
<reference evidence="2 3" key="1">
    <citation type="submission" date="2021-05" db="EMBL/GenBank/DDBJ databases">
        <title>A Polyphasic approach of four new species of the genus Ohtaekwangia: Ohtaekwangia histidinii sp. nov., Ohtaekwangia cretensis sp. nov., Ohtaekwangia indiensis sp. nov., Ohtaekwangia reichenbachii sp. nov. from diverse environment.</title>
        <authorList>
            <person name="Octaviana S."/>
        </authorList>
    </citation>
    <scope>NUCLEOTIDE SEQUENCE [LARGE SCALE GENOMIC DNA]</scope>
    <source>
        <strain evidence="2 3">PWU37</strain>
    </source>
</reference>
<keyword evidence="1" id="KW-0802">TPR repeat</keyword>
<dbReference type="Proteomes" id="UP001319180">
    <property type="component" value="Unassembled WGS sequence"/>
</dbReference>
<dbReference type="EMBL" id="JAHESC010000007">
    <property type="protein sequence ID" value="MBT1686267.1"/>
    <property type="molecule type" value="Genomic_DNA"/>
</dbReference>
<comment type="caution">
    <text evidence="2">The sequence shown here is derived from an EMBL/GenBank/DDBJ whole genome shotgun (WGS) entry which is preliminary data.</text>
</comment>
<dbReference type="InterPro" id="IPR011990">
    <property type="entry name" value="TPR-like_helical_dom_sf"/>
</dbReference>
<dbReference type="SUPFAM" id="SSF48452">
    <property type="entry name" value="TPR-like"/>
    <property type="match status" value="1"/>
</dbReference>
<dbReference type="Gene3D" id="1.25.40.10">
    <property type="entry name" value="Tetratricopeptide repeat domain"/>
    <property type="match status" value="1"/>
</dbReference>
<proteinExistence type="predicted"/>
<sequence>MKTIACIVIPIVVLAPLVGEFKGREPDASSAQEITLCASPAGETRPGSDGKFITALKGWGDVHCTISTTKDSVQFYFDQGLSFYYGYHFTEALASFKEANRLDPDCAMTYWGQALAMGPFYNTYVYKMKSEVPGIVAAMTKRMTGASEKERSLMAALQKRYSNDLSNTDRQSLDRAYALALADLGKKFPGDDNITALYVDAVMLEHKWDFWDAQGKPRPWTPELVTACERVLEHSQHPAILHYYIHLTEASRQPDKALAAAEELKDQIPGIGHMVHMASHMYQRNGLFQKGVIINEEANAVNNNIDAAVPGLGLGRDRSPHFFAVQSYCAMTAGMQRGGQQIYQRARNRQLASSSDLSKDLYAQFVYMIPTIADVRLGQWDEILKSPTIDPQWKYAVVLDNFARGLASLRKNNRQSAVQCLQAIETATQDENLAKRLMPFNSPLQSCRIAKSILEGEILFANKEYEAAIKAFNAAIAEEDNMVYREPQDWLIPARQFLGARLLALQRPEEAEKTYREDLVMHPGNGWSLLGLFQSLQAQQNAEASVYKEKYQEAFASADVVITASVF</sequence>
<keyword evidence="3" id="KW-1185">Reference proteome</keyword>
<dbReference type="PANTHER" id="PTHR45588">
    <property type="entry name" value="TPR DOMAIN-CONTAINING PROTEIN"/>
    <property type="match status" value="1"/>
</dbReference>
<feature type="repeat" description="TPR" evidence="1">
    <location>
        <begin position="73"/>
        <end position="106"/>
    </location>
</feature>
<evidence type="ECO:0000313" key="2">
    <source>
        <dbReference type="EMBL" id="MBT1686267.1"/>
    </source>
</evidence>
<dbReference type="SMART" id="SM00028">
    <property type="entry name" value="TPR"/>
    <property type="match status" value="3"/>
</dbReference>
<dbReference type="AlphaFoldDB" id="A0AAP2D6Y3"/>
<dbReference type="RefSeq" id="WP_254089508.1">
    <property type="nucleotide sequence ID" value="NZ_JAHESC010000007.1"/>
</dbReference>
<dbReference type="PROSITE" id="PS50005">
    <property type="entry name" value="TPR"/>
    <property type="match status" value="1"/>
</dbReference>
<evidence type="ECO:0008006" key="4">
    <source>
        <dbReference type="Google" id="ProtNLM"/>
    </source>
</evidence>
<dbReference type="InterPro" id="IPR019734">
    <property type="entry name" value="TPR_rpt"/>
</dbReference>
<evidence type="ECO:0000313" key="3">
    <source>
        <dbReference type="Proteomes" id="UP001319180"/>
    </source>
</evidence>
<evidence type="ECO:0000256" key="1">
    <source>
        <dbReference type="PROSITE-ProRule" id="PRU00339"/>
    </source>
</evidence>
<organism evidence="2 3">
    <name type="scientific">Dawidia soli</name>
    <dbReference type="NCBI Taxonomy" id="2782352"/>
    <lineage>
        <taxon>Bacteria</taxon>
        <taxon>Pseudomonadati</taxon>
        <taxon>Bacteroidota</taxon>
        <taxon>Cytophagia</taxon>
        <taxon>Cytophagales</taxon>
        <taxon>Chryseotaleaceae</taxon>
        <taxon>Dawidia</taxon>
    </lineage>
</organism>
<name>A0AAP2D6Y3_9BACT</name>
<dbReference type="PANTHER" id="PTHR45588:SF1">
    <property type="entry name" value="WW DOMAIN-CONTAINING PROTEIN"/>
    <property type="match status" value="1"/>
</dbReference>